<sequence>MKVNSAEPIRVWVEGIGMLAPGISDWKGAQSILRGESAYECTPTVLPAPELLPPAERRRASRIVKAALAVGLEACQHAQVDPGSLPNVFASSGGDGHNCHSLCELLASEDRQISPTRFHNSVHNAASGYWSIATGATPAGQVLGAFDASFAAGLLEAISQVEMSRQSVLLVACDSEYPDPLHAKRPFRDTGGLALVLSPVRTERSIAQIRLARRGALQERTSSELQGNHSALAACVRTMPGMRGLPLAQALIFNPDDSQPALREVAIEYFTPQSLVVQVTSAEAQ</sequence>
<comment type="caution">
    <text evidence="2">The sequence shown here is derived from an EMBL/GenBank/DDBJ whole genome shotgun (WGS) entry which is preliminary data.</text>
</comment>
<dbReference type="InterPro" id="IPR016039">
    <property type="entry name" value="Thiolase-like"/>
</dbReference>
<accession>A0ABV2Q260</accession>
<proteinExistence type="predicted"/>
<dbReference type="Proteomes" id="UP001549320">
    <property type="component" value="Unassembled WGS sequence"/>
</dbReference>
<dbReference type="EMBL" id="JBEPSH010000001">
    <property type="protein sequence ID" value="MET4574923.1"/>
    <property type="molecule type" value="Genomic_DNA"/>
</dbReference>
<feature type="domain" description="Beta-ketoacyl synthase-like N-terminal" evidence="1">
    <location>
        <begin position="46"/>
        <end position="224"/>
    </location>
</feature>
<evidence type="ECO:0000313" key="3">
    <source>
        <dbReference type="Proteomes" id="UP001549320"/>
    </source>
</evidence>
<name>A0ABV2Q260_9BURK</name>
<organism evidence="2 3">
    <name type="scientific">Ottowia thiooxydans</name>
    <dbReference type="NCBI Taxonomy" id="219182"/>
    <lineage>
        <taxon>Bacteria</taxon>
        <taxon>Pseudomonadati</taxon>
        <taxon>Pseudomonadota</taxon>
        <taxon>Betaproteobacteria</taxon>
        <taxon>Burkholderiales</taxon>
        <taxon>Comamonadaceae</taxon>
        <taxon>Ottowia</taxon>
    </lineage>
</organism>
<dbReference type="Gene3D" id="3.40.47.10">
    <property type="match status" value="1"/>
</dbReference>
<dbReference type="RefSeq" id="WP_354440088.1">
    <property type="nucleotide sequence ID" value="NZ_JBEPSH010000001.1"/>
</dbReference>
<evidence type="ECO:0000313" key="2">
    <source>
        <dbReference type="EMBL" id="MET4574923.1"/>
    </source>
</evidence>
<dbReference type="SUPFAM" id="SSF53901">
    <property type="entry name" value="Thiolase-like"/>
    <property type="match status" value="1"/>
</dbReference>
<gene>
    <name evidence="2" type="ORF">ABIE13_000020</name>
</gene>
<reference evidence="2 3" key="1">
    <citation type="submission" date="2024-06" db="EMBL/GenBank/DDBJ databases">
        <title>Sorghum-associated microbial communities from plants grown in Nebraska, USA.</title>
        <authorList>
            <person name="Schachtman D."/>
        </authorList>
    </citation>
    <scope>NUCLEOTIDE SEQUENCE [LARGE SCALE GENOMIC DNA]</scope>
    <source>
        <strain evidence="2 3">2709</strain>
    </source>
</reference>
<dbReference type="InterPro" id="IPR014030">
    <property type="entry name" value="Ketoacyl_synth_N"/>
</dbReference>
<protein>
    <recommendedName>
        <fullName evidence="1">Beta-ketoacyl synthase-like N-terminal domain-containing protein</fullName>
    </recommendedName>
</protein>
<evidence type="ECO:0000259" key="1">
    <source>
        <dbReference type="Pfam" id="PF13723"/>
    </source>
</evidence>
<keyword evidence="3" id="KW-1185">Reference proteome</keyword>
<dbReference type="Pfam" id="PF13723">
    <property type="entry name" value="Ketoacyl-synt_2"/>
    <property type="match status" value="1"/>
</dbReference>